<accession>A0A1H1IJE4</accession>
<name>A0A1H1IJE4_9BURK</name>
<dbReference type="EMBL" id="FNKP01000002">
    <property type="protein sequence ID" value="SDR37802.1"/>
    <property type="molecule type" value="Genomic_DNA"/>
</dbReference>
<evidence type="ECO:0000313" key="1">
    <source>
        <dbReference type="EMBL" id="SDR37802.1"/>
    </source>
</evidence>
<dbReference type="RefSeq" id="WP_074770049.1">
    <property type="nucleotide sequence ID" value="NZ_FNKP01000002.1"/>
</dbReference>
<protein>
    <submittedName>
        <fullName evidence="1">Uncharacterized protein</fullName>
    </submittedName>
</protein>
<organism evidence="1 2">
    <name type="scientific">Paraburkholderia fungorum</name>
    <dbReference type="NCBI Taxonomy" id="134537"/>
    <lineage>
        <taxon>Bacteria</taxon>
        <taxon>Pseudomonadati</taxon>
        <taxon>Pseudomonadota</taxon>
        <taxon>Betaproteobacteria</taxon>
        <taxon>Burkholderiales</taxon>
        <taxon>Burkholderiaceae</taxon>
        <taxon>Paraburkholderia</taxon>
    </lineage>
</organism>
<dbReference type="AlphaFoldDB" id="A0A1H1IJE4"/>
<evidence type="ECO:0000313" key="2">
    <source>
        <dbReference type="Proteomes" id="UP000183487"/>
    </source>
</evidence>
<gene>
    <name evidence="1" type="ORF">SAMN05443245_5268</name>
</gene>
<proteinExistence type="predicted"/>
<reference evidence="2" key="1">
    <citation type="submission" date="2016-10" db="EMBL/GenBank/DDBJ databases">
        <authorList>
            <person name="Varghese N."/>
            <person name="Submissions S."/>
        </authorList>
    </citation>
    <scope>NUCLEOTIDE SEQUENCE [LARGE SCALE GENOMIC DNA]</scope>
    <source>
        <strain evidence="2">GAS106B</strain>
    </source>
</reference>
<sequence length="68" mass="7862">MLKRLRNLIFGDVDPPTLSFTDEEERAVQLGREAHARGDKKNPFSAGTPRHAAWKYGWDEEEFKAGMW</sequence>
<dbReference type="Proteomes" id="UP000183487">
    <property type="component" value="Unassembled WGS sequence"/>
</dbReference>
<keyword evidence="2" id="KW-1185">Reference proteome</keyword>